<dbReference type="AlphaFoldDB" id="A0A5J9UL55"/>
<comment type="caution">
    <text evidence="1">The sequence shown here is derived from an EMBL/GenBank/DDBJ whole genome shotgun (WGS) entry which is preliminary data.</text>
</comment>
<keyword evidence="2" id="KW-1185">Reference proteome</keyword>
<feature type="non-terminal residue" evidence="1">
    <location>
        <position position="81"/>
    </location>
</feature>
<protein>
    <submittedName>
        <fullName evidence="1">Uncharacterized protein</fullName>
    </submittedName>
</protein>
<name>A0A5J9UL55_9POAL</name>
<organism evidence="1 2">
    <name type="scientific">Eragrostis curvula</name>
    <name type="common">weeping love grass</name>
    <dbReference type="NCBI Taxonomy" id="38414"/>
    <lineage>
        <taxon>Eukaryota</taxon>
        <taxon>Viridiplantae</taxon>
        <taxon>Streptophyta</taxon>
        <taxon>Embryophyta</taxon>
        <taxon>Tracheophyta</taxon>
        <taxon>Spermatophyta</taxon>
        <taxon>Magnoliopsida</taxon>
        <taxon>Liliopsida</taxon>
        <taxon>Poales</taxon>
        <taxon>Poaceae</taxon>
        <taxon>PACMAD clade</taxon>
        <taxon>Chloridoideae</taxon>
        <taxon>Eragrostideae</taxon>
        <taxon>Eragrostidinae</taxon>
        <taxon>Eragrostis</taxon>
    </lineage>
</organism>
<gene>
    <name evidence="1" type="ORF">EJB05_26975</name>
</gene>
<sequence length="81" mass="8853">MSTSDAVVDSSLHGTDAGLEDLELVTEETSADLNVLECANHQPQGKPRCTRDPYSYGLVRMVQPLVSFAMLNIESSIENRV</sequence>
<evidence type="ECO:0000313" key="2">
    <source>
        <dbReference type="Proteomes" id="UP000324897"/>
    </source>
</evidence>
<dbReference type="EMBL" id="RWGY01000013">
    <property type="protein sequence ID" value="TVU24533.1"/>
    <property type="molecule type" value="Genomic_DNA"/>
</dbReference>
<dbReference type="Proteomes" id="UP000324897">
    <property type="component" value="Chromosome 2"/>
</dbReference>
<reference evidence="1 2" key="1">
    <citation type="journal article" date="2019" name="Sci. Rep.">
        <title>A high-quality genome of Eragrostis curvula grass provides insights into Poaceae evolution and supports new strategies to enhance forage quality.</title>
        <authorList>
            <person name="Carballo J."/>
            <person name="Santos B.A.C.M."/>
            <person name="Zappacosta D."/>
            <person name="Garbus I."/>
            <person name="Selva J.P."/>
            <person name="Gallo C.A."/>
            <person name="Diaz A."/>
            <person name="Albertini E."/>
            <person name="Caccamo M."/>
            <person name="Echenique V."/>
        </authorList>
    </citation>
    <scope>NUCLEOTIDE SEQUENCE [LARGE SCALE GENOMIC DNA]</scope>
    <source>
        <strain evidence="2">cv. Victoria</strain>
        <tissue evidence="1">Leaf</tissue>
    </source>
</reference>
<accession>A0A5J9UL55</accession>
<evidence type="ECO:0000313" key="1">
    <source>
        <dbReference type="EMBL" id="TVU24533.1"/>
    </source>
</evidence>
<dbReference type="Gramene" id="TVU24533">
    <property type="protein sequence ID" value="TVU24533"/>
    <property type="gene ID" value="EJB05_26975"/>
</dbReference>
<proteinExistence type="predicted"/>